<dbReference type="AlphaFoldDB" id="A0A0H5R7B8"/>
<evidence type="ECO:0000313" key="1">
    <source>
        <dbReference type="EMBL" id="CRZ10003.1"/>
    </source>
</evidence>
<reference evidence="1" key="1">
    <citation type="submission" date="2015-04" db="EMBL/GenBank/DDBJ databases">
        <title>The genome sequence of the plant pathogenic Rhizarian Plasmodiophora brassicae reveals insights in its biotrophic life cycle and the origin of chitin synthesis.</title>
        <authorList>
            <person name="Schwelm A."/>
            <person name="Fogelqvist J."/>
            <person name="Knaust A."/>
            <person name="Julke S."/>
            <person name="Lilja T."/>
            <person name="Dhandapani V."/>
            <person name="Bonilla-Rosso G."/>
            <person name="Karlsson M."/>
            <person name="Shevchenko A."/>
            <person name="Choi S.R."/>
            <person name="Kim H.G."/>
            <person name="Park J.Y."/>
            <person name="Lim Y.P."/>
            <person name="Ludwig-Muller J."/>
            <person name="Dixelius C."/>
        </authorList>
    </citation>
    <scope>NUCLEOTIDE SEQUENCE</scope>
    <source>
        <tissue evidence="1">Potato root galls</tissue>
    </source>
</reference>
<accession>A0A0H5R7B8</accession>
<name>A0A0H5R7B8_9EUKA</name>
<sequence length="116" mass="12671">MNGKGRSWTTFRRLKSVVTLTGSLKPRSSGAKGGVVTSDDIGRVISVRPVCHGNQRAERNSSTLDQWALALSGTRREVQTGCGTPNHFFSPSTGYLPLNRLDIYCRMLLSLSTNCL</sequence>
<dbReference type="EMBL" id="HACM01009561">
    <property type="protein sequence ID" value="CRZ10003.1"/>
    <property type="molecule type" value="Transcribed_RNA"/>
</dbReference>
<protein>
    <submittedName>
        <fullName evidence="1">Uncharacterized protein</fullName>
    </submittedName>
</protein>
<organism evidence="1">
    <name type="scientific">Spongospora subterranea</name>
    <dbReference type="NCBI Taxonomy" id="70186"/>
    <lineage>
        <taxon>Eukaryota</taxon>
        <taxon>Sar</taxon>
        <taxon>Rhizaria</taxon>
        <taxon>Endomyxa</taxon>
        <taxon>Phytomyxea</taxon>
        <taxon>Plasmodiophorida</taxon>
        <taxon>Plasmodiophoridae</taxon>
        <taxon>Spongospora</taxon>
    </lineage>
</organism>
<proteinExistence type="predicted"/>